<proteinExistence type="predicted"/>
<organism evidence="1 2">
    <name type="scientific">Nonomuraea recticatena</name>
    <dbReference type="NCBI Taxonomy" id="46178"/>
    <lineage>
        <taxon>Bacteria</taxon>
        <taxon>Bacillati</taxon>
        <taxon>Actinomycetota</taxon>
        <taxon>Actinomycetes</taxon>
        <taxon>Streptosporangiales</taxon>
        <taxon>Streptosporangiaceae</taxon>
        <taxon>Nonomuraea</taxon>
    </lineage>
</organism>
<evidence type="ECO:0000313" key="2">
    <source>
        <dbReference type="Proteomes" id="UP001501666"/>
    </source>
</evidence>
<name>A0ABN3TBU0_9ACTN</name>
<gene>
    <name evidence="1" type="ORF">GCM10010412_095090</name>
</gene>
<comment type="caution">
    <text evidence="1">The sequence shown here is derived from an EMBL/GenBank/DDBJ whole genome shotgun (WGS) entry which is preliminary data.</text>
</comment>
<reference evidence="1 2" key="1">
    <citation type="journal article" date="2019" name="Int. J. Syst. Evol. Microbiol.">
        <title>The Global Catalogue of Microorganisms (GCM) 10K type strain sequencing project: providing services to taxonomists for standard genome sequencing and annotation.</title>
        <authorList>
            <consortium name="The Broad Institute Genomics Platform"/>
            <consortium name="The Broad Institute Genome Sequencing Center for Infectious Disease"/>
            <person name="Wu L."/>
            <person name="Ma J."/>
        </authorList>
    </citation>
    <scope>NUCLEOTIDE SEQUENCE [LARGE SCALE GENOMIC DNA]</scope>
    <source>
        <strain evidence="1 2">JCM 6835</strain>
    </source>
</reference>
<protein>
    <submittedName>
        <fullName evidence="1">Uncharacterized protein</fullName>
    </submittedName>
</protein>
<dbReference type="Proteomes" id="UP001501666">
    <property type="component" value="Unassembled WGS sequence"/>
</dbReference>
<accession>A0ABN3TBU0</accession>
<keyword evidence="2" id="KW-1185">Reference proteome</keyword>
<dbReference type="EMBL" id="BAAATE010000053">
    <property type="protein sequence ID" value="GAA2698946.1"/>
    <property type="molecule type" value="Genomic_DNA"/>
</dbReference>
<sequence>MATPERPCPGVYTRRQPFVYSKTACRGLRAPTTVRGRRARAGCRRLAAVTAAALADRHLAEAARFHGPLAVDGDDLKE</sequence>
<evidence type="ECO:0000313" key="1">
    <source>
        <dbReference type="EMBL" id="GAA2698946.1"/>
    </source>
</evidence>